<dbReference type="Pfam" id="PF13516">
    <property type="entry name" value="LRR_6"/>
    <property type="match status" value="6"/>
</dbReference>
<dbReference type="PANTHER" id="PTHR24114">
    <property type="entry name" value="LEUCINE RICH REPEAT FAMILY PROTEIN"/>
    <property type="match status" value="1"/>
</dbReference>
<dbReference type="OrthoDB" id="120976at2759"/>
<dbReference type="InterPro" id="IPR052394">
    <property type="entry name" value="LRR-containing"/>
</dbReference>
<dbReference type="AlphaFoldDB" id="A0A397W119"/>
<dbReference type="Proteomes" id="UP000266673">
    <property type="component" value="Unassembled WGS sequence"/>
</dbReference>
<dbReference type="SMART" id="SM00368">
    <property type="entry name" value="LRR_RI"/>
    <property type="match status" value="4"/>
</dbReference>
<dbReference type="PROSITE" id="PS51450">
    <property type="entry name" value="LRR"/>
    <property type="match status" value="1"/>
</dbReference>
<keyword evidence="2" id="KW-1185">Reference proteome</keyword>
<gene>
    <name evidence="1" type="ORF">C2G38_2239516</name>
</gene>
<dbReference type="EMBL" id="QKWP01000066">
    <property type="protein sequence ID" value="RIB28430.1"/>
    <property type="molecule type" value="Genomic_DNA"/>
</dbReference>
<evidence type="ECO:0000313" key="1">
    <source>
        <dbReference type="EMBL" id="RIB28430.1"/>
    </source>
</evidence>
<dbReference type="PANTHER" id="PTHR24114:SF2">
    <property type="entry name" value="F-BOX DOMAIN-CONTAINING PROTEIN-RELATED"/>
    <property type="match status" value="1"/>
</dbReference>
<dbReference type="InterPro" id="IPR001611">
    <property type="entry name" value="Leu-rich_rpt"/>
</dbReference>
<dbReference type="InterPro" id="IPR032675">
    <property type="entry name" value="LRR_dom_sf"/>
</dbReference>
<evidence type="ECO:0008006" key="3">
    <source>
        <dbReference type="Google" id="ProtNLM"/>
    </source>
</evidence>
<organism evidence="1 2">
    <name type="scientific">Gigaspora rosea</name>
    <dbReference type="NCBI Taxonomy" id="44941"/>
    <lineage>
        <taxon>Eukaryota</taxon>
        <taxon>Fungi</taxon>
        <taxon>Fungi incertae sedis</taxon>
        <taxon>Mucoromycota</taxon>
        <taxon>Glomeromycotina</taxon>
        <taxon>Glomeromycetes</taxon>
        <taxon>Diversisporales</taxon>
        <taxon>Gigasporaceae</taxon>
        <taxon>Gigaspora</taxon>
    </lineage>
</organism>
<sequence>MEEQALLIPFNIALPNCPNTTSISDLLNLGIKSSEDLANSVAETLCTNTTLTSLNLSQNYLGSVGEALARALYENIILTLLSLGANNIGITGGNDINDEGGKALAEALCTKIALNTLELNNNKLSTEGGEARQNNILNRGGKAFAKDYLHLNHLKSKGSKALVNALCKNTTLTFLNLSYNYIDPEGGKSIGNALCKNIALTSLNLSNNNIRSEGGKALTKALYENTTLTSLNVSYNNIGCVEELALVKASHKSTNLTSLNVDAQHQQRPKTGGFWLEVLTDEGEALLDIENDRIMWTQGAQLAIVTYGFEYGETGLEIIDYLMLSRPWLGYIYQSIVLLKMVYDL</sequence>
<comment type="caution">
    <text evidence="1">The sequence shown here is derived from an EMBL/GenBank/DDBJ whole genome shotgun (WGS) entry which is preliminary data.</text>
</comment>
<dbReference type="Gene3D" id="3.80.10.10">
    <property type="entry name" value="Ribonuclease Inhibitor"/>
    <property type="match status" value="3"/>
</dbReference>
<protein>
    <recommendedName>
        <fullName evidence="3">RNI-like protein</fullName>
    </recommendedName>
</protein>
<reference evidence="1 2" key="1">
    <citation type="submission" date="2018-06" db="EMBL/GenBank/DDBJ databases">
        <title>Comparative genomics reveals the genomic features of Rhizophagus irregularis, R. cerebriforme, R. diaphanum and Gigaspora rosea, and their symbiotic lifestyle signature.</title>
        <authorList>
            <person name="Morin E."/>
            <person name="San Clemente H."/>
            <person name="Chen E.C.H."/>
            <person name="De La Providencia I."/>
            <person name="Hainaut M."/>
            <person name="Kuo A."/>
            <person name="Kohler A."/>
            <person name="Murat C."/>
            <person name="Tang N."/>
            <person name="Roy S."/>
            <person name="Loubradou J."/>
            <person name="Henrissat B."/>
            <person name="Grigoriev I.V."/>
            <person name="Corradi N."/>
            <person name="Roux C."/>
            <person name="Martin F.M."/>
        </authorList>
    </citation>
    <scope>NUCLEOTIDE SEQUENCE [LARGE SCALE GENOMIC DNA]</scope>
    <source>
        <strain evidence="1 2">DAOM 194757</strain>
    </source>
</reference>
<evidence type="ECO:0000313" key="2">
    <source>
        <dbReference type="Proteomes" id="UP000266673"/>
    </source>
</evidence>
<dbReference type="SUPFAM" id="SSF52047">
    <property type="entry name" value="RNI-like"/>
    <property type="match status" value="1"/>
</dbReference>
<proteinExistence type="predicted"/>
<accession>A0A397W119</accession>
<name>A0A397W119_9GLOM</name>